<gene>
    <name evidence="7" type="ORF">SMD11_0144</name>
</gene>
<evidence type="ECO:0000259" key="6">
    <source>
        <dbReference type="PROSITE" id="PS50977"/>
    </source>
</evidence>
<dbReference type="GO" id="GO:0003700">
    <property type="term" value="F:DNA-binding transcription factor activity"/>
    <property type="evidence" value="ECO:0007669"/>
    <property type="project" value="TreeGrafter"/>
</dbReference>
<keyword evidence="1" id="KW-0805">Transcription regulation</keyword>
<dbReference type="InterPro" id="IPR001647">
    <property type="entry name" value="HTH_TetR"/>
</dbReference>
<protein>
    <submittedName>
        <fullName evidence="7">TetR family transcriptional regulator</fullName>
    </submittedName>
</protein>
<dbReference type="GO" id="GO:0000976">
    <property type="term" value="F:transcription cis-regulatory region binding"/>
    <property type="evidence" value="ECO:0007669"/>
    <property type="project" value="TreeGrafter"/>
</dbReference>
<reference evidence="7 8" key="1">
    <citation type="submission" date="2017-06" db="EMBL/GenBank/DDBJ databases">
        <title>Streptomyces albireticuli Genome sequencing and assembly.</title>
        <authorList>
            <person name="Wang Y."/>
            <person name="Du B."/>
            <person name="Ding Y."/>
            <person name="Liu H."/>
            <person name="Hou Q."/>
            <person name="Liu K."/>
            <person name="Yao L."/>
            <person name="Wang C."/>
        </authorList>
    </citation>
    <scope>NUCLEOTIDE SEQUENCE [LARGE SCALE GENOMIC DNA]</scope>
    <source>
        <strain evidence="7 8">MDJK11</strain>
    </source>
</reference>
<dbReference type="PROSITE" id="PS50977">
    <property type="entry name" value="HTH_TETR_2"/>
    <property type="match status" value="1"/>
</dbReference>
<keyword evidence="3" id="KW-0804">Transcription</keyword>
<evidence type="ECO:0000313" key="7">
    <source>
        <dbReference type="EMBL" id="ARZ65810.1"/>
    </source>
</evidence>
<evidence type="ECO:0000256" key="3">
    <source>
        <dbReference type="ARBA" id="ARBA00023163"/>
    </source>
</evidence>
<dbReference type="Gene3D" id="1.10.357.10">
    <property type="entry name" value="Tetracycline Repressor, domain 2"/>
    <property type="match status" value="1"/>
</dbReference>
<evidence type="ECO:0000256" key="5">
    <source>
        <dbReference type="SAM" id="MobiDB-lite"/>
    </source>
</evidence>
<evidence type="ECO:0000256" key="2">
    <source>
        <dbReference type="ARBA" id="ARBA00023125"/>
    </source>
</evidence>
<accession>A0A1Z2KUW6</accession>
<dbReference type="Pfam" id="PF00440">
    <property type="entry name" value="TetR_N"/>
    <property type="match status" value="1"/>
</dbReference>
<proteinExistence type="predicted"/>
<evidence type="ECO:0000313" key="8">
    <source>
        <dbReference type="Proteomes" id="UP000195755"/>
    </source>
</evidence>
<dbReference type="InterPro" id="IPR041347">
    <property type="entry name" value="MftR_C"/>
</dbReference>
<keyword evidence="2 4" id="KW-0238">DNA-binding</keyword>
<feature type="DNA-binding region" description="H-T-H motif" evidence="4">
    <location>
        <begin position="51"/>
        <end position="70"/>
    </location>
</feature>
<dbReference type="Pfam" id="PF17754">
    <property type="entry name" value="TetR_C_14"/>
    <property type="match status" value="1"/>
</dbReference>
<dbReference type="Gene3D" id="1.10.10.60">
    <property type="entry name" value="Homeodomain-like"/>
    <property type="match status" value="1"/>
</dbReference>
<dbReference type="PANTHER" id="PTHR30055:SF234">
    <property type="entry name" value="HTH-TYPE TRANSCRIPTIONAL REGULATOR BETI"/>
    <property type="match status" value="1"/>
</dbReference>
<dbReference type="SUPFAM" id="SSF46689">
    <property type="entry name" value="Homeodomain-like"/>
    <property type="match status" value="1"/>
</dbReference>
<name>A0A1Z2KUW6_9ACTN</name>
<dbReference type="AlphaFoldDB" id="A0A1Z2KUW6"/>
<evidence type="ECO:0000256" key="1">
    <source>
        <dbReference type="ARBA" id="ARBA00023015"/>
    </source>
</evidence>
<dbReference type="EMBL" id="CP021744">
    <property type="protein sequence ID" value="ARZ65810.1"/>
    <property type="molecule type" value="Genomic_DNA"/>
</dbReference>
<dbReference type="OrthoDB" id="8688418at2"/>
<sequence>MTSMASARTTAAQQPETPQLGLRERKKIQTRQAIRRAAYRLFAEQGYDATPVEQIAEAAEVSPSTVFRYFATKEDIVLTDEQDPLLEAGLRARPAGEPVLESLRHVVLDVLGHLAATERTELVQRTRLAREVPVIRGRTAEQAARDADMLAAVLAERAGREADSLEIRVICVAVMAAVDETLWQWVTSGQEQDLLGLVNRTMDLLASGMKP</sequence>
<dbReference type="Proteomes" id="UP000195755">
    <property type="component" value="Chromosome"/>
</dbReference>
<feature type="compositionally biased region" description="Low complexity" evidence="5">
    <location>
        <begin position="1"/>
        <end position="12"/>
    </location>
</feature>
<organism evidence="7 8">
    <name type="scientific">Streptomyces albireticuli</name>
    <dbReference type="NCBI Taxonomy" id="1940"/>
    <lineage>
        <taxon>Bacteria</taxon>
        <taxon>Bacillati</taxon>
        <taxon>Actinomycetota</taxon>
        <taxon>Actinomycetes</taxon>
        <taxon>Kitasatosporales</taxon>
        <taxon>Streptomycetaceae</taxon>
        <taxon>Streptomyces</taxon>
    </lineage>
</organism>
<dbReference type="InterPro" id="IPR050109">
    <property type="entry name" value="HTH-type_TetR-like_transc_reg"/>
</dbReference>
<dbReference type="PANTHER" id="PTHR30055">
    <property type="entry name" value="HTH-TYPE TRANSCRIPTIONAL REGULATOR RUTR"/>
    <property type="match status" value="1"/>
</dbReference>
<dbReference type="RefSeq" id="WP_087924528.1">
    <property type="nucleotide sequence ID" value="NZ_CP021744.1"/>
</dbReference>
<dbReference type="KEGG" id="salj:SMD11_0144"/>
<feature type="domain" description="HTH tetR-type" evidence="6">
    <location>
        <begin position="28"/>
        <end position="88"/>
    </location>
</feature>
<dbReference type="InterPro" id="IPR009057">
    <property type="entry name" value="Homeodomain-like_sf"/>
</dbReference>
<feature type="region of interest" description="Disordered" evidence="5">
    <location>
        <begin position="1"/>
        <end position="24"/>
    </location>
</feature>
<dbReference type="PRINTS" id="PR00455">
    <property type="entry name" value="HTHTETR"/>
</dbReference>
<evidence type="ECO:0000256" key="4">
    <source>
        <dbReference type="PROSITE-ProRule" id="PRU00335"/>
    </source>
</evidence>